<name>Q71ED0_AGRVI</name>
<dbReference type="EMBL" id="AF521015">
    <property type="protein sequence ID" value="AAQ08608.1"/>
    <property type="molecule type" value="Genomic_DNA"/>
</dbReference>
<dbReference type="PROSITE" id="PS50043">
    <property type="entry name" value="HTH_LUXR_2"/>
    <property type="match status" value="1"/>
</dbReference>
<reference evidence="5" key="1">
    <citation type="journal article" date="2003" name="Mol. Plant Microbe Interact.">
        <title>A luxR homolog, aviR, in Agrobacterium vitis is associated with induction of necrosis on grape and a hypersensitive response on tobacco.</title>
        <authorList>
            <person name="Zheng D."/>
            <person name="Zhang H."/>
            <person name="Carle S."/>
            <person name="Hao G."/>
            <person name="Holden M.R."/>
            <person name="Burr T.J."/>
        </authorList>
    </citation>
    <scope>NUCLEOTIDE SEQUENCE</scope>
    <source>
        <strain evidence="5">F2/5</strain>
    </source>
</reference>
<evidence type="ECO:0000256" key="3">
    <source>
        <dbReference type="ARBA" id="ARBA00023163"/>
    </source>
</evidence>
<evidence type="ECO:0000259" key="4">
    <source>
        <dbReference type="PROSITE" id="PS50043"/>
    </source>
</evidence>
<dbReference type="GO" id="GO:0006355">
    <property type="term" value="P:regulation of DNA-templated transcription"/>
    <property type="evidence" value="ECO:0007669"/>
    <property type="project" value="InterPro"/>
</dbReference>
<dbReference type="Gene3D" id="1.10.10.10">
    <property type="entry name" value="Winged helix-like DNA-binding domain superfamily/Winged helix DNA-binding domain"/>
    <property type="match status" value="1"/>
</dbReference>
<dbReference type="Gene3D" id="3.30.450.80">
    <property type="entry name" value="Transcription factor LuxR-like, autoinducer-binding domain"/>
    <property type="match status" value="1"/>
</dbReference>
<dbReference type="SMART" id="SM00421">
    <property type="entry name" value="HTH_LUXR"/>
    <property type="match status" value="1"/>
</dbReference>
<feature type="domain" description="HTH luxR-type" evidence="4">
    <location>
        <begin position="180"/>
        <end position="245"/>
    </location>
</feature>
<dbReference type="CDD" id="cd06170">
    <property type="entry name" value="LuxR_C_like"/>
    <property type="match status" value="1"/>
</dbReference>
<dbReference type="InterPro" id="IPR036693">
    <property type="entry name" value="TF_LuxR_autoind-bd_dom_sf"/>
</dbReference>
<evidence type="ECO:0000313" key="5">
    <source>
        <dbReference type="EMBL" id="AAQ08608.1"/>
    </source>
</evidence>
<keyword evidence="2" id="KW-0238">DNA-binding</keyword>
<dbReference type="PRINTS" id="PR00038">
    <property type="entry name" value="HTHLUXR"/>
</dbReference>
<dbReference type="PANTHER" id="PTHR44688:SF25">
    <property type="entry name" value="HTH LUXR-TYPE DOMAIN-CONTAINING PROTEIN"/>
    <property type="match status" value="1"/>
</dbReference>
<dbReference type="GO" id="GO:0003677">
    <property type="term" value="F:DNA binding"/>
    <property type="evidence" value="ECO:0007669"/>
    <property type="project" value="UniProtKB-KW"/>
</dbReference>
<dbReference type="InterPro" id="IPR005143">
    <property type="entry name" value="TF_LuxR_autoind-bd_dom"/>
</dbReference>
<accession>Q71ED0</accession>
<dbReference type="InterPro" id="IPR036388">
    <property type="entry name" value="WH-like_DNA-bd_sf"/>
</dbReference>
<proteinExistence type="predicted"/>
<dbReference type="SUPFAM" id="SSF46894">
    <property type="entry name" value="C-terminal effector domain of the bipartite response regulators"/>
    <property type="match status" value="1"/>
</dbReference>
<organism evidence="5">
    <name type="scientific">Agrobacterium vitis</name>
    <name type="common">Rhizobium vitis</name>
    <dbReference type="NCBI Taxonomy" id="373"/>
    <lineage>
        <taxon>Bacteria</taxon>
        <taxon>Pseudomonadati</taxon>
        <taxon>Pseudomonadota</taxon>
        <taxon>Alphaproteobacteria</taxon>
        <taxon>Hyphomicrobiales</taxon>
        <taxon>Rhizobiaceae</taxon>
        <taxon>Rhizobium/Agrobacterium group</taxon>
        <taxon>Agrobacterium</taxon>
    </lineage>
</organism>
<dbReference type="SUPFAM" id="SSF75516">
    <property type="entry name" value="Pheromone-binding domain of LuxR-like quorum-sensing transcription factors"/>
    <property type="match status" value="1"/>
</dbReference>
<dbReference type="PROSITE" id="PS51257">
    <property type="entry name" value="PROKAR_LIPOPROTEIN"/>
    <property type="match status" value="1"/>
</dbReference>
<keyword evidence="1" id="KW-0805">Transcription regulation</keyword>
<evidence type="ECO:0000256" key="1">
    <source>
        <dbReference type="ARBA" id="ARBA00023015"/>
    </source>
</evidence>
<dbReference type="InterPro" id="IPR000792">
    <property type="entry name" value="Tscrpt_reg_LuxR_C"/>
</dbReference>
<keyword evidence="3" id="KW-0804">Transcription</keyword>
<dbReference type="PANTHER" id="PTHR44688">
    <property type="entry name" value="DNA-BINDING TRANSCRIPTIONAL ACTIVATOR DEVR_DOSR"/>
    <property type="match status" value="1"/>
</dbReference>
<dbReference type="AlphaFoldDB" id="Q71ED0"/>
<dbReference type="Pfam" id="PF03472">
    <property type="entry name" value="Autoind_bind"/>
    <property type="match status" value="1"/>
</dbReference>
<dbReference type="InterPro" id="IPR016032">
    <property type="entry name" value="Sig_transdc_resp-reg_C-effctor"/>
</dbReference>
<dbReference type="Pfam" id="PF00196">
    <property type="entry name" value="GerE"/>
    <property type="match status" value="1"/>
</dbReference>
<protein>
    <submittedName>
        <fullName evidence="5">Putative transcription regulator</fullName>
    </submittedName>
</protein>
<evidence type="ECO:0000256" key="2">
    <source>
        <dbReference type="ARBA" id="ARBA00023125"/>
    </source>
</evidence>
<sequence>MRVSVNHLIQFLAVSQGCRSREELILELEKLLEFYKFDYYGLVRSPKPDQNPMSLVLAGRWPEKWPQVYITKKFVLIDPAIRYLAQAQRPFRWSETLTAFSQDPHFKRMQRMMMDAQRFGLEEGYIFPIHGRGGLLANMTIGGRSVELTPIEIMLFDTVAKCAFWRLAEINGEDELLSMVQKVDVRLTRRELEILNYLGEGMTSNEMSKLLEISNHTVDWYVNELQDKLNAKNRQHMVAIAYRLGLIS</sequence>